<dbReference type="InterPro" id="IPR035906">
    <property type="entry name" value="MetI-like_sf"/>
</dbReference>
<dbReference type="SUPFAM" id="SSF161098">
    <property type="entry name" value="MetI-like"/>
    <property type="match status" value="1"/>
</dbReference>
<feature type="transmembrane region" description="Helical" evidence="7">
    <location>
        <begin position="223"/>
        <end position="248"/>
    </location>
</feature>
<dbReference type="RefSeq" id="WP_252817100.1">
    <property type="nucleotide sequence ID" value="NZ_JAMXQS010000003.1"/>
</dbReference>
<reference evidence="9 10" key="1">
    <citation type="submission" date="2022-06" db="EMBL/GenBank/DDBJ databases">
        <title>Mesorhizobium sp. strain RP14 Genome sequencing and assembly.</title>
        <authorList>
            <person name="Kim I."/>
        </authorList>
    </citation>
    <scope>NUCLEOTIDE SEQUENCE [LARGE SCALE GENOMIC DNA]</scope>
    <source>
        <strain evidence="10">RP14(2022)</strain>
    </source>
</reference>
<organism evidence="9 10">
    <name type="scientific">Mesorhizobium liriopis</name>
    <dbReference type="NCBI Taxonomy" id="2953882"/>
    <lineage>
        <taxon>Bacteria</taxon>
        <taxon>Pseudomonadati</taxon>
        <taxon>Pseudomonadota</taxon>
        <taxon>Alphaproteobacteria</taxon>
        <taxon>Hyphomicrobiales</taxon>
        <taxon>Phyllobacteriaceae</taxon>
        <taxon>Mesorhizobium</taxon>
    </lineage>
</organism>
<dbReference type="PANTHER" id="PTHR30151">
    <property type="entry name" value="ALKANE SULFONATE ABC TRANSPORTER-RELATED, MEMBRANE SUBUNIT"/>
    <property type="match status" value="1"/>
</dbReference>
<evidence type="ECO:0000259" key="8">
    <source>
        <dbReference type="PROSITE" id="PS50928"/>
    </source>
</evidence>
<keyword evidence="3" id="KW-1003">Cell membrane</keyword>
<dbReference type="PROSITE" id="PS50928">
    <property type="entry name" value="ABC_TM1"/>
    <property type="match status" value="1"/>
</dbReference>
<dbReference type="Proteomes" id="UP001205906">
    <property type="component" value="Unassembled WGS sequence"/>
</dbReference>
<evidence type="ECO:0000256" key="2">
    <source>
        <dbReference type="ARBA" id="ARBA00022448"/>
    </source>
</evidence>
<sequence>MSNPSTVPNFERFETIALVVARIVFLAFFFLGWEYVARNRIVDPLFIGVPSQIAKFLWNGLFVDYSIIRDLVWTLGSTFLAFAIGSVAGIATALIFITWPLFERFSGPFFSALNALPRIALAPLFLLWFGLGIWSKVALGASLTYFIVLSSAVAGIRSTSADHLTLSRTMGASKRQIFMRVTLPSAVPTIFSGLRLGLIYALLGVIGGEIIAAEHGLGQLLSFLAGSFQISGMFSVLLILAILGTVLIEVMNIVEKRLLRWQ</sequence>
<name>A0ABT1C3G3_9HYPH</name>
<keyword evidence="4 7" id="KW-0812">Transmembrane</keyword>
<keyword evidence="5 7" id="KW-1133">Transmembrane helix</keyword>
<keyword evidence="2 7" id="KW-0813">Transport</keyword>
<evidence type="ECO:0000256" key="4">
    <source>
        <dbReference type="ARBA" id="ARBA00022692"/>
    </source>
</evidence>
<feature type="transmembrane region" description="Helical" evidence="7">
    <location>
        <begin position="79"/>
        <end position="102"/>
    </location>
</feature>
<protein>
    <submittedName>
        <fullName evidence="9">ABC transporter permease</fullName>
    </submittedName>
</protein>
<dbReference type="InterPro" id="IPR000515">
    <property type="entry name" value="MetI-like"/>
</dbReference>
<feature type="transmembrane region" description="Helical" evidence="7">
    <location>
        <begin position="177"/>
        <end position="203"/>
    </location>
</feature>
<comment type="subcellular location">
    <subcellularLocation>
        <location evidence="1 7">Cell membrane</location>
        <topology evidence="1 7">Multi-pass membrane protein</topology>
    </subcellularLocation>
</comment>
<keyword evidence="10" id="KW-1185">Reference proteome</keyword>
<gene>
    <name evidence="9" type="ORF">NGM99_06045</name>
</gene>
<evidence type="ECO:0000313" key="10">
    <source>
        <dbReference type="Proteomes" id="UP001205906"/>
    </source>
</evidence>
<feature type="transmembrane region" description="Helical" evidence="7">
    <location>
        <begin position="15"/>
        <end position="33"/>
    </location>
</feature>
<proteinExistence type="inferred from homology"/>
<comment type="caution">
    <text evidence="9">The sequence shown here is derived from an EMBL/GenBank/DDBJ whole genome shotgun (WGS) entry which is preliminary data.</text>
</comment>
<dbReference type="CDD" id="cd06261">
    <property type="entry name" value="TM_PBP2"/>
    <property type="match status" value="1"/>
</dbReference>
<accession>A0ABT1C3G3</accession>
<keyword evidence="6 7" id="KW-0472">Membrane</keyword>
<feature type="transmembrane region" description="Helical" evidence="7">
    <location>
        <begin position="137"/>
        <end position="156"/>
    </location>
</feature>
<evidence type="ECO:0000256" key="6">
    <source>
        <dbReference type="ARBA" id="ARBA00023136"/>
    </source>
</evidence>
<dbReference type="EMBL" id="JAMXQS010000003">
    <property type="protein sequence ID" value="MCO6049349.1"/>
    <property type="molecule type" value="Genomic_DNA"/>
</dbReference>
<evidence type="ECO:0000256" key="3">
    <source>
        <dbReference type="ARBA" id="ARBA00022475"/>
    </source>
</evidence>
<evidence type="ECO:0000256" key="5">
    <source>
        <dbReference type="ARBA" id="ARBA00022989"/>
    </source>
</evidence>
<dbReference type="PANTHER" id="PTHR30151:SF20">
    <property type="entry name" value="ABC TRANSPORTER PERMEASE PROTEIN HI_0355-RELATED"/>
    <property type="match status" value="1"/>
</dbReference>
<feature type="domain" description="ABC transmembrane type-1" evidence="8">
    <location>
        <begin position="67"/>
        <end position="255"/>
    </location>
</feature>
<comment type="similarity">
    <text evidence="7">Belongs to the binding-protein-dependent transport system permease family.</text>
</comment>
<evidence type="ECO:0000256" key="1">
    <source>
        <dbReference type="ARBA" id="ARBA00004651"/>
    </source>
</evidence>
<dbReference type="Gene3D" id="1.10.3720.10">
    <property type="entry name" value="MetI-like"/>
    <property type="match status" value="1"/>
</dbReference>
<dbReference type="Pfam" id="PF00528">
    <property type="entry name" value="BPD_transp_1"/>
    <property type="match status" value="1"/>
</dbReference>
<evidence type="ECO:0000313" key="9">
    <source>
        <dbReference type="EMBL" id="MCO6049349.1"/>
    </source>
</evidence>
<evidence type="ECO:0000256" key="7">
    <source>
        <dbReference type="RuleBase" id="RU363032"/>
    </source>
</evidence>